<evidence type="ECO:0000313" key="8">
    <source>
        <dbReference type="Proteomes" id="UP000283634"/>
    </source>
</evidence>
<dbReference type="GO" id="GO:0005737">
    <property type="term" value="C:cytoplasm"/>
    <property type="evidence" value="ECO:0007669"/>
    <property type="project" value="TreeGrafter"/>
</dbReference>
<comment type="caution">
    <text evidence="7">The sequence shown here is derived from an EMBL/GenBank/DDBJ whole genome shotgun (WGS) entry which is preliminary data.</text>
</comment>
<dbReference type="PANTHER" id="PTHR13367:SF28">
    <property type="entry name" value="UBIQUITIN THIOESTERASE ZRANB1"/>
    <property type="match status" value="1"/>
</dbReference>
<dbReference type="InterPro" id="IPR051346">
    <property type="entry name" value="OTU_Deubiquitinase"/>
</dbReference>
<proteinExistence type="predicted"/>
<dbReference type="GO" id="GO:0070530">
    <property type="term" value="F:K63-linked polyubiquitin modification-dependent protein binding"/>
    <property type="evidence" value="ECO:0007669"/>
    <property type="project" value="TreeGrafter"/>
</dbReference>
<dbReference type="GeneID" id="40333464"/>
<dbReference type="EC" id="3.4.19.12" evidence="2"/>
<dbReference type="GO" id="GO:0071947">
    <property type="term" value="P:protein deubiquitination involved in ubiquitin-dependent protein catabolic process"/>
    <property type="evidence" value="ECO:0007669"/>
    <property type="project" value="TreeGrafter"/>
</dbReference>
<keyword evidence="6" id="KW-0788">Thiol protease</keyword>
<evidence type="ECO:0000256" key="5">
    <source>
        <dbReference type="ARBA" id="ARBA00022801"/>
    </source>
</evidence>
<keyword evidence="3" id="KW-0645">Protease</keyword>
<dbReference type="EMBL" id="MKGL01000580">
    <property type="protein sequence ID" value="RNE97287.1"/>
    <property type="molecule type" value="Genomic_DNA"/>
</dbReference>
<accession>A0A422MVQ0</accession>
<sequence>MRGVGRGRRLRVYLIPEVLSRIHATLGGATAGNRRLDIPAWLLLNTMQMESLQFIKLSMQELANVWRKKALQCLLADSMHFHAHRDLYTDMARSRRFHMQRPCVSVVEDSPPLPNVSLLCAAIQEFREPVAYPVDSFIGTPVPFLLHLVEHMQERPQALIAGDAVSQQFLDDLIRRLPSSLAIRRTELTAAMGADASKNLDSEVVHGAGAGGAAGFCGVT</sequence>
<dbReference type="GO" id="GO:0004843">
    <property type="term" value="F:cysteine-type deubiquitinase activity"/>
    <property type="evidence" value="ECO:0007669"/>
    <property type="project" value="UniProtKB-EC"/>
</dbReference>
<evidence type="ECO:0000313" key="7">
    <source>
        <dbReference type="EMBL" id="RNE97287.1"/>
    </source>
</evidence>
<evidence type="ECO:0000256" key="1">
    <source>
        <dbReference type="ARBA" id="ARBA00000707"/>
    </source>
</evidence>
<dbReference type="RefSeq" id="XP_029234050.1">
    <property type="nucleotide sequence ID" value="XM_029386210.1"/>
</dbReference>
<keyword evidence="8" id="KW-1185">Reference proteome</keyword>
<gene>
    <name evidence="7" type="ORF">TraAM80_09531</name>
</gene>
<dbReference type="AlphaFoldDB" id="A0A422MVQ0"/>
<keyword evidence="4" id="KW-0833">Ubl conjugation pathway</keyword>
<comment type="catalytic activity">
    <reaction evidence="1">
        <text>Thiol-dependent hydrolysis of ester, thioester, amide, peptide and isopeptide bonds formed by the C-terminal Gly of ubiquitin (a 76-residue protein attached to proteins as an intracellular targeting signal).</text>
        <dbReference type="EC" id="3.4.19.12"/>
    </reaction>
</comment>
<evidence type="ECO:0000256" key="2">
    <source>
        <dbReference type="ARBA" id="ARBA00012759"/>
    </source>
</evidence>
<evidence type="ECO:0000256" key="6">
    <source>
        <dbReference type="ARBA" id="ARBA00022807"/>
    </source>
</evidence>
<dbReference type="GO" id="GO:0005634">
    <property type="term" value="C:nucleus"/>
    <property type="evidence" value="ECO:0007669"/>
    <property type="project" value="TreeGrafter"/>
</dbReference>
<name>A0A422MVQ0_TRYRA</name>
<dbReference type="Proteomes" id="UP000283634">
    <property type="component" value="Unassembled WGS sequence"/>
</dbReference>
<dbReference type="OrthoDB" id="278585at2759"/>
<evidence type="ECO:0000256" key="3">
    <source>
        <dbReference type="ARBA" id="ARBA00022670"/>
    </source>
</evidence>
<evidence type="ECO:0000256" key="4">
    <source>
        <dbReference type="ARBA" id="ARBA00022786"/>
    </source>
</evidence>
<protein>
    <recommendedName>
        <fullName evidence="2">ubiquitinyl hydrolase 1</fullName>
        <ecNumber evidence="2">3.4.19.12</ecNumber>
    </recommendedName>
</protein>
<dbReference type="PANTHER" id="PTHR13367">
    <property type="entry name" value="UBIQUITIN THIOESTERASE"/>
    <property type="match status" value="1"/>
</dbReference>
<keyword evidence="5" id="KW-0378">Hydrolase</keyword>
<organism evidence="7 8">
    <name type="scientific">Trypanosoma rangeli</name>
    <dbReference type="NCBI Taxonomy" id="5698"/>
    <lineage>
        <taxon>Eukaryota</taxon>
        <taxon>Discoba</taxon>
        <taxon>Euglenozoa</taxon>
        <taxon>Kinetoplastea</taxon>
        <taxon>Metakinetoplastina</taxon>
        <taxon>Trypanosomatida</taxon>
        <taxon>Trypanosomatidae</taxon>
        <taxon>Trypanosoma</taxon>
        <taxon>Herpetosoma</taxon>
    </lineage>
</organism>
<reference evidence="7 8" key="1">
    <citation type="journal article" date="2018" name="BMC Genomics">
        <title>Genomic comparison of Trypanosoma conorhini and Trypanosoma rangeli to Trypanosoma cruzi strains of high and low virulence.</title>
        <authorList>
            <person name="Bradwell K.R."/>
            <person name="Koparde V.N."/>
            <person name="Matveyev A.V."/>
            <person name="Serrano M.G."/>
            <person name="Alves J.M."/>
            <person name="Parikh H."/>
            <person name="Huang B."/>
            <person name="Lee V."/>
            <person name="Espinosa-Alvarez O."/>
            <person name="Ortiz P.A."/>
            <person name="Costa-Martins A.G."/>
            <person name="Teixeira M.M."/>
            <person name="Buck G.A."/>
        </authorList>
    </citation>
    <scope>NUCLEOTIDE SEQUENCE [LARGE SCALE GENOMIC DNA]</scope>
    <source>
        <strain evidence="7 8">AM80</strain>
    </source>
</reference>